<name>H2AME3_KAZAF</name>
<dbReference type="InterPro" id="IPR008271">
    <property type="entry name" value="Ser/Thr_kinase_AS"/>
</dbReference>
<dbReference type="HOGENOM" id="CLU_005611_0_0_1"/>
<dbReference type="SUPFAM" id="SSF56112">
    <property type="entry name" value="Protein kinase-like (PK-like)"/>
    <property type="match status" value="1"/>
</dbReference>
<dbReference type="InParanoid" id="H2AME3"/>
<feature type="compositionally biased region" description="Polar residues" evidence="2">
    <location>
        <begin position="617"/>
        <end position="640"/>
    </location>
</feature>
<dbReference type="SMART" id="SM00220">
    <property type="entry name" value="S_TKc"/>
    <property type="match status" value="1"/>
</dbReference>
<dbReference type="PANTHER" id="PTHR22967:SF65">
    <property type="entry name" value="SERINE_THREONINE-PROTEIN KINASE AKL1"/>
    <property type="match status" value="1"/>
</dbReference>
<feature type="compositionally biased region" description="Basic and acidic residues" evidence="2">
    <location>
        <begin position="465"/>
        <end position="476"/>
    </location>
</feature>
<dbReference type="FunCoup" id="H2AME3">
    <property type="interactions" value="366"/>
</dbReference>
<feature type="compositionally biased region" description="Low complexity" evidence="2">
    <location>
        <begin position="713"/>
        <end position="729"/>
    </location>
</feature>
<dbReference type="GO" id="GO:0000147">
    <property type="term" value="P:actin cortical patch assembly"/>
    <property type="evidence" value="ECO:0007669"/>
    <property type="project" value="TreeGrafter"/>
</dbReference>
<evidence type="ECO:0000256" key="2">
    <source>
        <dbReference type="SAM" id="MobiDB-lite"/>
    </source>
</evidence>
<feature type="compositionally biased region" description="Basic and acidic residues" evidence="2">
    <location>
        <begin position="819"/>
        <end position="830"/>
    </location>
</feature>
<feature type="compositionally biased region" description="Polar residues" evidence="2">
    <location>
        <begin position="648"/>
        <end position="669"/>
    </location>
</feature>
<feature type="compositionally biased region" description="Basic and acidic residues" evidence="2">
    <location>
        <begin position="752"/>
        <end position="771"/>
    </location>
</feature>
<dbReference type="PANTHER" id="PTHR22967">
    <property type="entry name" value="SERINE/THREONINE PROTEIN KINASE"/>
    <property type="match status" value="1"/>
</dbReference>
<dbReference type="OrthoDB" id="2018507at2759"/>
<feature type="compositionally biased region" description="Basic and acidic residues" evidence="2">
    <location>
        <begin position="879"/>
        <end position="890"/>
    </location>
</feature>
<evidence type="ECO:0000256" key="1">
    <source>
        <dbReference type="ARBA" id="ARBA00022741"/>
    </source>
</evidence>
<keyword evidence="5" id="KW-1185">Reference proteome</keyword>
<feature type="compositionally biased region" description="Polar residues" evidence="2">
    <location>
        <begin position="455"/>
        <end position="464"/>
    </location>
</feature>
<dbReference type="eggNOG" id="KOG1989">
    <property type="taxonomic scope" value="Eukaryota"/>
</dbReference>
<keyword evidence="1" id="KW-0547">Nucleotide-binding</keyword>
<feature type="compositionally biased region" description="Basic and acidic residues" evidence="2">
    <location>
        <begin position="779"/>
        <end position="790"/>
    </location>
</feature>
<dbReference type="EMBL" id="HE650821">
    <property type="protein sequence ID" value="CCF55543.1"/>
    <property type="molecule type" value="Genomic_DNA"/>
</dbReference>
<organism evidence="4 5">
    <name type="scientific">Kazachstania africana (strain ATCC 22294 / BCRC 22015 / CBS 2517 / CECT 1963 / NBRC 1671 / NRRL Y-8276)</name>
    <name type="common">Yeast</name>
    <name type="synonym">Kluyveromyces africanus</name>
    <dbReference type="NCBI Taxonomy" id="1071382"/>
    <lineage>
        <taxon>Eukaryota</taxon>
        <taxon>Fungi</taxon>
        <taxon>Dikarya</taxon>
        <taxon>Ascomycota</taxon>
        <taxon>Saccharomycotina</taxon>
        <taxon>Saccharomycetes</taxon>
        <taxon>Saccharomycetales</taxon>
        <taxon>Saccharomycetaceae</taxon>
        <taxon>Kazachstania</taxon>
    </lineage>
</organism>
<proteinExistence type="predicted"/>
<evidence type="ECO:0000313" key="5">
    <source>
        <dbReference type="Proteomes" id="UP000005220"/>
    </source>
</evidence>
<evidence type="ECO:0000313" key="4">
    <source>
        <dbReference type="EMBL" id="CCF55543.1"/>
    </source>
</evidence>
<evidence type="ECO:0000259" key="3">
    <source>
        <dbReference type="PROSITE" id="PS50011"/>
    </source>
</evidence>
<protein>
    <recommendedName>
        <fullName evidence="3">Protein kinase domain-containing protein</fullName>
    </recommendedName>
</protein>
<feature type="compositionally biased region" description="Polar residues" evidence="2">
    <location>
        <begin position="833"/>
        <end position="844"/>
    </location>
</feature>
<reference evidence="4 5" key="1">
    <citation type="journal article" date="2011" name="Proc. Natl. Acad. Sci. U.S.A.">
        <title>Evolutionary erosion of yeast sex chromosomes by mating-type switching accidents.</title>
        <authorList>
            <person name="Gordon J.L."/>
            <person name="Armisen D."/>
            <person name="Proux-Wera E."/>
            <person name="Oheigeartaigh S.S."/>
            <person name="Byrne K.P."/>
            <person name="Wolfe K.H."/>
        </authorList>
    </citation>
    <scope>NUCLEOTIDE SEQUENCE [LARGE SCALE GENOMIC DNA]</scope>
    <source>
        <strain evidence="5">ATCC 22294 / BCRC 22015 / CBS 2517 / CECT 1963 / NBRC 1671 / NRRL Y-8276</strain>
    </source>
</reference>
<dbReference type="InterPro" id="IPR011009">
    <property type="entry name" value="Kinase-like_dom_sf"/>
</dbReference>
<dbReference type="PROSITE" id="PS50011">
    <property type="entry name" value="PROTEIN_KINASE_DOM"/>
    <property type="match status" value="1"/>
</dbReference>
<accession>H2AME3</accession>
<dbReference type="GeneID" id="13886106"/>
<dbReference type="InterPro" id="IPR000719">
    <property type="entry name" value="Prot_kinase_dom"/>
</dbReference>
<dbReference type="GO" id="GO:0007015">
    <property type="term" value="P:actin filament organization"/>
    <property type="evidence" value="ECO:0007669"/>
    <property type="project" value="TreeGrafter"/>
</dbReference>
<feature type="compositionally biased region" description="Basic and acidic residues" evidence="2">
    <location>
        <begin position="846"/>
        <end position="855"/>
    </location>
</feature>
<dbReference type="RefSeq" id="XP_003954678.1">
    <property type="nucleotide sequence ID" value="XM_003954629.1"/>
</dbReference>
<dbReference type="STRING" id="1071382.H2AME3"/>
<dbReference type="PROSITE" id="PS00108">
    <property type="entry name" value="PROTEIN_KINASE_ST"/>
    <property type="match status" value="1"/>
</dbReference>
<dbReference type="Pfam" id="PF00069">
    <property type="entry name" value="Pkinase"/>
    <property type="match status" value="1"/>
</dbReference>
<dbReference type="Proteomes" id="UP000005220">
    <property type="component" value="Chromosome 1"/>
</dbReference>
<dbReference type="GO" id="GO:0004674">
    <property type="term" value="F:protein serine/threonine kinase activity"/>
    <property type="evidence" value="ECO:0007669"/>
    <property type="project" value="TreeGrafter"/>
</dbReference>
<dbReference type="KEGG" id="kaf:KAFR_0A01040"/>
<sequence>MSAANGTSSLINPSSGEKFNPGAVVAVGRHKVEIIKYLAEGGFAQIYSVNFIEYLNEFSNEPDSTEDSNIDEFQQFKLEPGNLACLKRVMVPDENGLNELRNEVNVMRKLKGTPNIVQYYDSNASRRHDGNPGFEVLLLMELCPNNSLLDYMNQRLTTKLSEKEILKIMYDVTLGISQMHYLQKPLIHRDIKIENVLVDSSNNFKLCDFGSTSACFPIVTSHQEIAVLTQNIYVHTTPQYRSPEMIDLYRNLPIDEKSDIWALGVFLYKLLFYTTPFEMTGQFAILHSKYEIPPNNYSSRLINLIIIMLAENPNLRPNIYQVMHQVCITIGIEPPIKDKYEMGPYDFENYTHFQNKLQNIQYKIFLLQRKKIENNGKLSFEDTNLLNELFATLFDISATIPSEVRIPSQSPITIPEDARKIDERNIIFTENQSPNDNLLSNVPGGEDLLQIEDTQTQFQPSSIKNETESKNEDHYYPTVGEVDHFFDSELKKREQEQQLQDSQNIPNASFPQVQENLNAMSLSEAQPNSALYTAMPQERQNLQIPPNQEVYQQGLKQHKSNNPFPKMGYTAQVNQNEGVKNNAYFIETQIVSQTQPQQQFQPILPPQVNQNVPFIPSMEQSQRGNKPNRTVNLKPNNPYTLPSFRNPPHSSEQNFMNRTSLDPQQNIKESSAPPPITKRPQPQKEYTKPNPLPPDTVGRSQNSDMLAKKLEQSTSASSANATSSSSSSSDKLFPEDEDIPPPVPPHPMMKRTIHDKSSLKNHTHLKEERSLIDLSPPREAGKRKSSEKKNSHVRRSRSIGGPRPLNEAPTTESIDIDLNEIKRKSLDLRMHQKNTSKYTSNFQGRSIEEGHKESSSESSISVSETDPKEMRRSFNKARQSLDLDRIRREAALSSNETGKKRSLFSVFKSDKK</sequence>
<dbReference type="GO" id="GO:0005524">
    <property type="term" value="F:ATP binding"/>
    <property type="evidence" value="ECO:0007669"/>
    <property type="project" value="InterPro"/>
</dbReference>
<gene>
    <name evidence="4" type="primary">KAFR0A01040</name>
    <name evidence="4" type="ORF">KAFR_0A01040</name>
</gene>
<feature type="region of interest" description="Disordered" evidence="2">
    <location>
        <begin position="617"/>
        <end position="912"/>
    </location>
</feature>
<feature type="domain" description="Protein kinase" evidence="3">
    <location>
        <begin position="32"/>
        <end position="328"/>
    </location>
</feature>
<dbReference type="AlphaFoldDB" id="H2AME3"/>
<feature type="region of interest" description="Disordered" evidence="2">
    <location>
        <begin position="455"/>
        <end position="476"/>
    </location>
</feature>
<dbReference type="Gene3D" id="1.10.510.10">
    <property type="entry name" value="Transferase(Phosphotransferase) domain 1"/>
    <property type="match status" value="1"/>
</dbReference>
<dbReference type="GO" id="GO:0005737">
    <property type="term" value="C:cytoplasm"/>
    <property type="evidence" value="ECO:0007669"/>
    <property type="project" value="TreeGrafter"/>
</dbReference>